<organism evidence="7 8">
    <name type="scientific">Ascobolus immersus RN42</name>
    <dbReference type="NCBI Taxonomy" id="1160509"/>
    <lineage>
        <taxon>Eukaryota</taxon>
        <taxon>Fungi</taxon>
        <taxon>Dikarya</taxon>
        <taxon>Ascomycota</taxon>
        <taxon>Pezizomycotina</taxon>
        <taxon>Pezizomycetes</taxon>
        <taxon>Pezizales</taxon>
        <taxon>Ascobolaceae</taxon>
        <taxon>Ascobolus</taxon>
    </lineage>
</organism>
<name>A0A3N4IL64_ASCIM</name>
<accession>A0A3N4IL64</accession>
<evidence type="ECO:0000256" key="3">
    <source>
        <dbReference type="ARBA" id="ARBA00022833"/>
    </source>
</evidence>
<evidence type="ECO:0000256" key="5">
    <source>
        <dbReference type="SAM" id="MobiDB-lite"/>
    </source>
</evidence>
<keyword evidence="3" id="KW-0862">Zinc</keyword>
<dbReference type="PROSITE" id="PS50865">
    <property type="entry name" value="ZF_MYND_2"/>
    <property type="match status" value="1"/>
</dbReference>
<dbReference type="SUPFAM" id="SSF144232">
    <property type="entry name" value="HIT/MYND zinc finger-like"/>
    <property type="match status" value="1"/>
</dbReference>
<gene>
    <name evidence="7" type="ORF">BJ508DRAFT_321741</name>
</gene>
<dbReference type="Pfam" id="PF01753">
    <property type="entry name" value="zf-MYND"/>
    <property type="match status" value="1"/>
</dbReference>
<evidence type="ECO:0000259" key="6">
    <source>
        <dbReference type="PROSITE" id="PS50865"/>
    </source>
</evidence>
<reference evidence="7 8" key="1">
    <citation type="journal article" date="2018" name="Nat. Ecol. Evol.">
        <title>Pezizomycetes genomes reveal the molecular basis of ectomycorrhizal truffle lifestyle.</title>
        <authorList>
            <person name="Murat C."/>
            <person name="Payen T."/>
            <person name="Noel B."/>
            <person name="Kuo A."/>
            <person name="Morin E."/>
            <person name="Chen J."/>
            <person name="Kohler A."/>
            <person name="Krizsan K."/>
            <person name="Balestrini R."/>
            <person name="Da Silva C."/>
            <person name="Montanini B."/>
            <person name="Hainaut M."/>
            <person name="Levati E."/>
            <person name="Barry K.W."/>
            <person name="Belfiori B."/>
            <person name="Cichocki N."/>
            <person name="Clum A."/>
            <person name="Dockter R.B."/>
            <person name="Fauchery L."/>
            <person name="Guy J."/>
            <person name="Iotti M."/>
            <person name="Le Tacon F."/>
            <person name="Lindquist E.A."/>
            <person name="Lipzen A."/>
            <person name="Malagnac F."/>
            <person name="Mello A."/>
            <person name="Molinier V."/>
            <person name="Miyauchi S."/>
            <person name="Poulain J."/>
            <person name="Riccioni C."/>
            <person name="Rubini A."/>
            <person name="Sitrit Y."/>
            <person name="Splivallo R."/>
            <person name="Traeger S."/>
            <person name="Wang M."/>
            <person name="Zifcakova L."/>
            <person name="Wipf D."/>
            <person name="Zambonelli A."/>
            <person name="Paolocci F."/>
            <person name="Nowrousian M."/>
            <person name="Ottonello S."/>
            <person name="Baldrian P."/>
            <person name="Spatafora J.W."/>
            <person name="Henrissat B."/>
            <person name="Nagy L.G."/>
            <person name="Aury J.M."/>
            <person name="Wincker P."/>
            <person name="Grigoriev I.V."/>
            <person name="Bonfante P."/>
            <person name="Martin F.M."/>
        </authorList>
    </citation>
    <scope>NUCLEOTIDE SEQUENCE [LARGE SCALE GENOMIC DNA]</scope>
    <source>
        <strain evidence="7 8">RN42</strain>
    </source>
</reference>
<feature type="region of interest" description="Disordered" evidence="5">
    <location>
        <begin position="1"/>
        <end position="20"/>
    </location>
</feature>
<dbReference type="EMBL" id="ML119649">
    <property type="protein sequence ID" value="RPA86619.1"/>
    <property type="molecule type" value="Genomic_DNA"/>
</dbReference>
<dbReference type="PROSITE" id="PS01360">
    <property type="entry name" value="ZF_MYND_1"/>
    <property type="match status" value="1"/>
</dbReference>
<evidence type="ECO:0000313" key="8">
    <source>
        <dbReference type="Proteomes" id="UP000275078"/>
    </source>
</evidence>
<dbReference type="Proteomes" id="UP000275078">
    <property type="component" value="Unassembled WGS sequence"/>
</dbReference>
<keyword evidence="8" id="KW-1185">Reference proteome</keyword>
<keyword evidence="1" id="KW-0479">Metal-binding</keyword>
<feature type="domain" description="MYND-type" evidence="6">
    <location>
        <begin position="169"/>
        <end position="210"/>
    </location>
</feature>
<evidence type="ECO:0000256" key="2">
    <source>
        <dbReference type="ARBA" id="ARBA00022771"/>
    </source>
</evidence>
<dbReference type="OrthoDB" id="265717at2759"/>
<dbReference type="STRING" id="1160509.A0A3N4IL64"/>
<dbReference type="Gene3D" id="6.10.140.2220">
    <property type="match status" value="1"/>
</dbReference>
<evidence type="ECO:0000256" key="1">
    <source>
        <dbReference type="ARBA" id="ARBA00022723"/>
    </source>
</evidence>
<sequence>MPPISDQPSQAEAQALSSKHSLHNDSFNDLVAATRNTILNEQIFPSFDDLEAAARHNRRPFAYIGDITSYESFLRLVITLKDPKTHQPVVVAFYDDGRGTSISRNNRDLTEGNTVMIFGARPKTFLDGRQGIRIENEDLNNVLILPFSYDKLVAANERYLDLGKQSNACSSCKTRVADTKVLSGCGRCKVTRYCNKECQTADWDKHKLECRAMGEIRTLFRIELPARA</sequence>
<dbReference type="InterPro" id="IPR002893">
    <property type="entry name" value="Znf_MYND"/>
</dbReference>
<proteinExistence type="predicted"/>
<protein>
    <recommendedName>
        <fullName evidence="6">MYND-type domain-containing protein</fullName>
    </recommendedName>
</protein>
<dbReference type="AlphaFoldDB" id="A0A3N4IL64"/>
<evidence type="ECO:0000313" key="7">
    <source>
        <dbReference type="EMBL" id="RPA86619.1"/>
    </source>
</evidence>
<dbReference type="GO" id="GO:0008270">
    <property type="term" value="F:zinc ion binding"/>
    <property type="evidence" value="ECO:0007669"/>
    <property type="project" value="UniProtKB-KW"/>
</dbReference>
<evidence type="ECO:0000256" key="4">
    <source>
        <dbReference type="PROSITE-ProRule" id="PRU00134"/>
    </source>
</evidence>
<keyword evidence="2 4" id="KW-0863">Zinc-finger</keyword>